<dbReference type="InterPro" id="IPR002931">
    <property type="entry name" value="Transglutaminase-like"/>
</dbReference>
<name>A0A238ZZT1_9FLAO</name>
<reference evidence="2 3" key="1">
    <citation type="submission" date="2017-06" db="EMBL/GenBank/DDBJ databases">
        <authorList>
            <person name="Kim H.J."/>
            <person name="Triplett B.A."/>
        </authorList>
    </citation>
    <scope>NUCLEOTIDE SEQUENCE [LARGE SCALE GENOMIC DNA]</scope>
    <source>
        <strain evidence="2 3">DSM 25597</strain>
    </source>
</reference>
<protein>
    <submittedName>
        <fullName evidence="2">Transglutaminase-like superfamily protein</fullName>
    </submittedName>
</protein>
<dbReference type="EMBL" id="FZNY01000004">
    <property type="protein sequence ID" value="SNR88368.1"/>
    <property type="molecule type" value="Genomic_DNA"/>
</dbReference>
<evidence type="ECO:0000313" key="3">
    <source>
        <dbReference type="Proteomes" id="UP000198379"/>
    </source>
</evidence>
<dbReference type="Pfam" id="PF01841">
    <property type="entry name" value="Transglut_core"/>
    <property type="match status" value="1"/>
</dbReference>
<dbReference type="GO" id="GO:0005737">
    <property type="term" value="C:cytoplasm"/>
    <property type="evidence" value="ECO:0007669"/>
    <property type="project" value="TreeGrafter"/>
</dbReference>
<dbReference type="PANTHER" id="PTHR46333">
    <property type="entry name" value="CYTOKINESIS PROTEIN 3"/>
    <property type="match status" value="1"/>
</dbReference>
<evidence type="ECO:0000313" key="2">
    <source>
        <dbReference type="EMBL" id="SNR88368.1"/>
    </source>
</evidence>
<dbReference type="SUPFAM" id="SSF54001">
    <property type="entry name" value="Cysteine proteinases"/>
    <property type="match status" value="1"/>
</dbReference>
<dbReference type="Gene3D" id="3.10.620.30">
    <property type="match status" value="1"/>
</dbReference>
<dbReference type="PANTHER" id="PTHR46333:SF2">
    <property type="entry name" value="CYTOKINESIS PROTEIN 3"/>
    <property type="match status" value="1"/>
</dbReference>
<dbReference type="AlphaFoldDB" id="A0A238ZZT1"/>
<accession>A0A238ZZT1</accession>
<dbReference type="InterPro" id="IPR052557">
    <property type="entry name" value="CAP/Cytokinesis_protein"/>
</dbReference>
<dbReference type="OrthoDB" id="9788327at2"/>
<sequence length="319" mass="36270">MRILFQHKIQARAALVVTLLWSTLVIGQEYAKVDATVAFYPEHFATDQALATQIKNDFTNPKEQLLAGYSWLINNVAYDPQEYYTYKFQYRILEERNEKMAETREGIIERTLQQGVAVCEGYALTLERLCELLGIQAYVVRGDTKTQPSDIGRPFDKNHMWMIAIIDEKPMLLDPTWGAGRYNGTFIKSPSYDYFDTPASQFIKSHYPEVFDDAYIDVSLSKEAFSKQPLVIDKRLSINQISPLEGTIKAKSLSKGIIFSLEGITGKKVSYSLDGFEKVTTDFTIDNNTLQCMIATRTKAQSLVIYVDDAPVIGYKIKK</sequence>
<dbReference type="Proteomes" id="UP000198379">
    <property type="component" value="Unassembled WGS sequence"/>
</dbReference>
<dbReference type="RefSeq" id="WP_089371852.1">
    <property type="nucleotide sequence ID" value="NZ_BMEP01000007.1"/>
</dbReference>
<feature type="domain" description="Transglutaminase-like" evidence="1">
    <location>
        <begin position="49"/>
        <end position="165"/>
    </location>
</feature>
<dbReference type="InterPro" id="IPR038765">
    <property type="entry name" value="Papain-like_cys_pep_sf"/>
</dbReference>
<keyword evidence="3" id="KW-1185">Reference proteome</keyword>
<organism evidence="2 3">
    <name type="scientific">Dokdonia pacifica</name>
    <dbReference type="NCBI Taxonomy" id="1627892"/>
    <lineage>
        <taxon>Bacteria</taxon>
        <taxon>Pseudomonadati</taxon>
        <taxon>Bacteroidota</taxon>
        <taxon>Flavobacteriia</taxon>
        <taxon>Flavobacteriales</taxon>
        <taxon>Flavobacteriaceae</taxon>
        <taxon>Dokdonia</taxon>
    </lineage>
</organism>
<evidence type="ECO:0000259" key="1">
    <source>
        <dbReference type="Pfam" id="PF01841"/>
    </source>
</evidence>
<gene>
    <name evidence="2" type="ORF">SAMN06265376_10426</name>
</gene>
<proteinExistence type="predicted"/>